<dbReference type="Pfam" id="PF03447">
    <property type="entry name" value="NAD_binding_3"/>
    <property type="match status" value="1"/>
</dbReference>
<organism evidence="18 19">
    <name type="scientific">Pontibacillus litoralis JSM 072002</name>
    <dbReference type="NCBI Taxonomy" id="1385512"/>
    <lineage>
        <taxon>Bacteria</taxon>
        <taxon>Bacillati</taxon>
        <taxon>Bacillota</taxon>
        <taxon>Bacilli</taxon>
        <taxon>Bacillales</taxon>
        <taxon>Bacillaceae</taxon>
        <taxon>Pontibacillus</taxon>
    </lineage>
</organism>
<evidence type="ECO:0000256" key="4">
    <source>
        <dbReference type="ARBA" id="ARBA00013213"/>
    </source>
</evidence>
<proteinExistence type="inferred from homology"/>
<evidence type="ECO:0000256" key="15">
    <source>
        <dbReference type="RuleBase" id="RU004171"/>
    </source>
</evidence>
<evidence type="ECO:0000256" key="9">
    <source>
        <dbReference type="ARBA" id="ARBA00023053"/>
    </source>
</evidence>
<feature type="binding site" evidence="13">
    <location>
        <position position="185"/>
    </location>
    <ligand>
        <name>L-homoserine</name>
        <dbReference type="ChEBI" id="CHEBI:57476"/>
    </ligand>
</feature>
<dbReference type="UniPathway" id="UPA00051">
    <property type="reaction ID" value="UER00465"/>
</dbReference>
<dbReference type="GO" id="GO:0009088">
    <property type="term" value="P:threonine biosynthetic process"/>
    <property type="evidence" value="ECO:0007669"/>
    <property type="project" value="UniProtKB-UniPathway"/>
</dbReference>
<feature type="binding site" evidence="13">
    <location>
        <begin position="7"/>
        <end position="12"/>
    </location>
    <ligand>
        <name>NADP(+)</name>
        <dbReference type="ChEBI" id="CHEBI:58349"/>
    </ligand>
</feature>
<keyword evidence="8 14" id="KW-0560">Oxidoreductase</keyword>
<keyword evidence="9" id="KW-0915">Sodium</keyword>
<dbReference type="Gene3D" id="3.40.50.720">
    <property type="entry name" value="NAD(P)-binding Rossmann-like Domain"/>
    <property type="match status" value="1"/>
</dbReference>
<keyword evidence="10 14" id="KW-0486">Methionine biosynthesis</keyword>
<dbReference type="PANTHER" id="PTHR43331:SF1">
    <property type="entry name" value="HOMOSERINE DEHYDROGENASE"/>
    <property type="match status" value="1"/>
</dbReference>
<dbReference type="Pfam" id="PF00742">
    <property type="entry name" value="Homoserine_dh"/>
    <property type="match status" value="1"/>
</dbReference>
<evidence type="ECO:0000256" key="10">
    <source>
        <dbReference type="ARBA" id="ARBA00023167"/>
    </source>
</evidence>
<dbReference type="STRING" id="1385512.N784_03025"/>
<evidence type="ECO:0000256" key="7">
    <source>
        <dbReference type="ARBA" id="ARBA00022697"/>
    </source>
</evidence>
<evidence type="ECO:0000256" key="3">
    <source>
        <dbReference type="ARBA" id="ARBA00006753"/>
    </source>
</evidence>
<dbReference type="Gene3D" id="3.30.360.10">
    <property type="entry name" value="Dihydrodipicolinate Reductase, domain 2"/>
    <property type="match status" value="1"/>
</dbReference>
<comment type="pathway">
    <text evidence="1 14">Amino-acid biosynthesis; L-threonine biosynthesis; L-threonine from L-aspartate: step 3/5.</text>
</comment>
<dbReference type="AlphaFoldDB" id="A0A0A5G6P7"/>
<comment type="caution">
    <text evidence="18">The sequence shown here is derived from an EMBL/GenBank/DDBJ whole genome shotgun (WGS) entry which is preliminary data.</text>
</comment>
<feature type="binding site" evidence="13">
    <location>
        <position position="100"/>
    </location>
    <ligand>
        <name>NADPH</name>
        <dbReference type="ChEBI" id="CHEBI:57783"/>
    </ligand>
</feature>
<dbReference type="UniPathway" id="UPA00050">
    <property type="reaction ID" value="UER00063"/>
</dbReference>
<dbReference type="InterPro" id="IPR019811">
    <property type="entry name" value="HDH_CS"/>
</dbReference>
<evidence type="ECO:0000259" key="17">
    <source>
        <dbReference type="Pfam" id="PF03447"/>
    </source>
</evidence>
<dbReference type="EMBL" id="AVPG01000010">
    <property type="protein sequence ID" value="KGX86843.1"/>
    <property type="molecule type" value="Genomic_DNA"/>
</dbReference>
<evidence type="ECO:0000256" key="11">
    <source>
        <dbReference type="ARBA" id="ARBA00048841"/>
    </source>
</evidence>
<evidence type="ECO:0000313" key="18">
    <source>
        <dbReference type="EMBL" id="KGX86843.1"/>
    </source>
</evidence>
<protein>
    <recommendedName>
        <fullName evidence="5 14">Homoserine dehydrogenase</fullName>
        <ecNumber evidence="4 14">1.1.1.3</ecNumber>
    </recommendedName>
</protein>
<evidence type="ECO:0000256" key="1">
    <source>
        <dbReference type="ARBA" id="ARBA00005056"/>
    </source>
</evidence>
<evidence type="ECO:0000256" key="13">
    <source>
        <dbReference type="PIRSR" id="PIRSR036497-2"/>
    </source>
</evidence>
<dbReference type="InterPro" id="IPR036291">
    <property type="entry name" value="NAD(P)-bd_dom_sf"/>
</dbReference>
<dbReference type="PIRSF" id="PIRSF036497">
    <property type="entry name" value="HDH_short"/>
    <property type="match status" value="1"/>
</dbReference>
<comment type="catalytic activity">
    <reaction evidence="11">
        <text>L-homoserine + NADP(+) = L-aspartate 4-semialdehyde + NADPH + H(+)</text>
        <dbReference type="Rhea" id="RHEA:15761"/>
        <dbReference type="ChEBI" id="CHEBI:15378"/>
        <dbReference type="ChEBI" id="CHEBI:57476"/>
        <dbReference type="ChEBI" id="CHEBI:57783"/>
        <dbReference type="ChEBI" id="CHEBI:58349"/>
        <dbReference type="ChEBI" id="CHEBI:537519"/>
        <dbReference type="EC" id="1.1.1.3"/>
    </reaction>
    <physiologicalReaction direction="right-to-left" evidence="11">
        <dbReference type="Rhea" id="RHEA:15763"/>
    </physiologicalReaction>
</comment>
<reference evidence="18 19" key="1">
    <citation type="submission" date="2013-08" db="EMBL/GenBank/DDBJ databases">
        <authorList>
            <person name="Huang J."/>
            <person name="Wang G."/>
        </authorList>
    </citation>
    <scope>NUCLEOTIDE SEQUENCE [LARGE SCALE GENOMIC DNA]</scope>
    <source>
        <strain evidence="18 19">JSM 072002</strain>
    </source>
</reference>
<dbReference type="eggNOG" id="COG0460">
    <property type="taxonomic scope" value="Bacteria"/>
</dbReference>
<dbReference type="InterPro" id="IPR001342">
    <property type="entry name" value="HDH_cat"/>
</dbReference>
<comment type="similarity">
    <text evidence="3 15">Belongs to the homoserine dehydrogenase family.</text>
</comment>
<evidence type="ECO:0000256" key="14">
    <source>
        <dbReference type="RuleBase" id="RU000579"/>
    </source>
</evidence>
<dbReference type="FunFam" id="3.30.360.10:FF:000005">
    <property type="entry name" value="Homoserine dehydrogenase"/>
    <property type="match status" value="1"/>
</dbReference>
<feature type="active site" description="Proton donor" evidence="12">
    <location>
        <position position="200"/>
    </location>
</feature>
<accession>A0A0A5G6P7</accession>
<keyword evidence="13 14" id="KW-0521">NADP</keyword>
<dbReference type="InterPro" id="IPR005106">
    <property type="entry name" value="Asp/hSer_DH_NAD-bd"/>
</dbReference>
<evidence type="ECO:0000313" key="19">
    <source>
        <dbReference type="Proteomes" id="UP000030401"/>
    </source>
</evidence>
<dbReference type="PANTHER" id="PTHR43331">
    <property type="entry name" value="HOMOSERINE DEHYDROGENASE"/>
    <property type="match status" value="1"/>
</dbReference>
<feature type="domain" description="Aspartate/homoserine dehydrogenase NAD-binding" evidence="17">
    <location>
        <begin position="7"/>
        <end position="124"/>
    </location>
</feature>
<evidence type="ECO:0000256" key="2">
    <source>
        <dbReference type="ARBA" id="ARBA00005062"/>
    </source>
</evidence>
<dbReference type="InterPro" id="IPR022697">
    <property type="entry name" value="HDH_short"/>
</dbReference>
<keyword evidence="6 14" id="KW-0028">Amino-acid biosynthesis</keyword>
<dbReference type="EC" id="1.1.1.3" evidence="4 14"/>
<sequence length="323" mass="35607">MRVAILGFGTVGQGVYETLRSHRAHMSNLLGEELEVVGILIQDGSKEREIDASTLVTTNYEKLLQLQVDVVIEAIVGQQPAYHYLVQAIKSGAHVVTANKVMFAHYGQSLLNLAAQHNVQVGYEATTAGGTPIIRTLQHLLKVNQVSKLEAILNGTSNYMLTEMAVHHLSFEEALQQAQQKGYAELDPSNDINGDDAFYKAMILSRLAFGMQPNWNDVYKEGIERITLADIQQEAKRGRAIKHVATIEIREDIPRVSVQPVFLDESHPLYRVDGVNNAITIHTDLLDNITITGPGAGKLPTASAIVEDLVHCFKQQHVVPTMV</sequence>
<dbReference type="PROSITE" id="PS01042">
    <property type="entry name" value="HOMOSER_DHGENASE"/>
    <property type="match status" value="1"/>
</dbReference>
<evidence type="ECO:0000259" key="16">
    <source>
        <dbReference type="Pfam" id="PF00742"/>
    </source>
</evidence>
<keyword evidence="7 14" id="KW-0791">Threonine biosynthesis</keyword>
<dbReference type="Proteomes" id="UP000030401">
    <property type="component" value="Unassembled WGS sequence"/>
</dbReference>
<dbReference type="SUPFAM" id="SSF55347">
    <property type="entry name" value="Glyceraldehyde-3-phosphate dehydrogenase-like, C-terminal domain"/>
    <property type="match status" value="1"/>
</dbReference>
<gene>
    <name evidence="18" type="ORF">N784_03025</name>
</gene>
<name>A0A0A5G6P7_9BACI</name>
<feature type="domain" description="Homoserine dehydrogenase catalytic" evidence="16">
    <location>
        <begin position="132"/>
        <end position="310"/>
    </location>
</feature>
<evidence type="ECO:0000256" key="5">
    <source>
        <dbReference type="ARBA" id="ARBA00013376"/>
    </source>
</evidence>
<dbReference type="GO" id="GO:0050661">
    <property type="term" value="F:NADP binding"/>
    <property type="evidence" value="ECO:0007669"/>
    <property type="project" value="InterPro"/>
</dbReference>
<dbReference type="SUPFAM" id="SSF51735">
    <property type="entry name" value="NAD(P)-binding Rossmann-fold domains"/>
    <property type="match status" value="1"/>
</dbReference>
<dbReference type="GO" id="GO:0004412">
    <property type="term" value="F:homoserine dehydrogenase activity"/>
    <property type="evidence" value="ECO:0007669"/>
    <property type="project" value="UniProtKB-EC"/>
</dbReference>
<dbReference type="NCBIfam" id="NF004976">
    <property type="entry name" value="PRK06349.1"/>
    <property type="match status" value="1"/>
</dbReference>
<evidence type="ECO:0000256" key="6">
    <source>
        <dbReference type="ARBA" id="ARBA00022605"/>
    </source>
</evidence>
<comment type="pathway">
    <text evidence="2 14">Amino-acid biosynthesis; L-methionine biosynthesis via de novo pathway; L-homoserine from L-aspartate: step 3/3.</text>
</comment>
<evidence type="ECO:0000256" key="8">
    <source>
        <dbReference type="ARBA" id="ARBA00023002"/>
    </source>
</evidence>
<dbReference type="GO" id="GO:0009086">
    <property type="term" value="P:methionine biosynthetic process"/>
    <property type="evidence" value="ECO:0007669"/>
    <property type="project" value="UniProtKB-KW"/>
</dbReference>
<evidence type="ECO:0000256" key="12">
    <source>
        <dbReference type="PIRSR" id="PIRSR036497-1"/>
    </source>
</evidence>
<keyword evidence="19" id="KW-1185">Reference proteome</keyword>